<reference evidence="1" key="1">
    <citation type="journal article" date="2020" name="Nature">
        <title>Giant virus diversity and host interactions through global metagenomics.</title>
        <authorList>
            <person name="Schulz F."/>
            <person name="Roux S."/>
            <person name="Paez-Espino D."/>
            <person name="Jungbluth S."/>
            <person name="Walsh D.A."/>
            <person name="Denef V.J."/>
            <person name="McMahon K.D."/>
            <person name="Konstantinidis K.T."/>
            <person name="Eloe-Fadrosh E.A."/>
            <person name="Kyrpides N.C."/>
            <person name="Woyke T."/>
        </authorList>
    </citation>
    <scope>NUCLEOTIDE SEQUENCE</scope>
    <source>
        <strain evidence="1">GVMAG-M-3300023110-24</strain>
    </source>
</reference>
<sequence>MEERIFTSEYSKLLYKVNHTNEIPNPEKELLRKKAINNINDKYDIKIGDIFLYGYIYII</sequence>
<protein>
    <submittedName>
        <fullName evidence="1">Uncharacterized protein</fullName>
    </submittedName>
</protein>
<dbReference type="EMBL" id="MN739508">
    <property type="protein sequence ID" value="QHT09099.1"/>
    <property type="molecule type" value="Genomic_DNA"/>
</dbReference>
<evidence type="ECO:0000313" key="1">
    <source>
        <dbReference type="EMBL" id="QHT09099.1"/>
    </source>
</evidence>
<accession>A0A6C0CZJ8</accession>
<dbReference type="AlphaFoldDB" id="A0A6C0CZJ8"/>
<proteinExistence type="predicted"/>
<name>A0A6C0CZJ8_9ZZZZ</name>
<organism evidence="1">
    <name type="scientific">viral metagenome</name>
    <dbReference type="NCBI Taxonomy" id="1070528"/>
    <lineage>
        <taxon>unclassified sequences</taxon>
        <taxon>metagenomes</taxon>
        <taxon>organismal metagenomes</taxon>
    </lineage>
</organism>